<dbReference type="AlphaFoldDB" id="A0A518DXC2"/>
<accession>A0A518DXC2</accession>
<dbReference type="InterPro" id="IPR018391">
    <property type="entry name" value="PQQ_b-propeller_rpt"/>
</dbReference>
<evidence type="ECO:0000259" key="1">
    <source>
        <dbReference type="Pfam" id="PF13360"/>
    </source>
</evidence>
<name>A0A518DXC2_9BACT</name>
<dbReference type="Gene3D" id="2.130.10.10">
    <property type="entry name" value="YVTN repeat-like/Quinoprotein amine dehydrogenase"/>
    <property type="match status" value="2"/>
</dbReference>
<protein>
    <submittedName>
        <fullName evidence="2">Outer membrane biogenesis protein BamB</fullName>
    </submittedName>
</protein>
<keyword evidence="3" id="KW-1185">Reference proteome</keyword>
<dbReference type="PANTHER" id="PTHR34512">
    <property type="entry name" value="CELL SURFACE PROTEIN"/>
    <property type="match status" value="1"/>
</dbReference>
<dbReference type="SUPFAM" id="SSF50998">
    <property type="entry name" value="Quinoprotein alcohol dehydrogenase-like"/>
    <property type="match status" value="2"/>
</dbReference>
<evidence type="ECO:0000313" key="2">
    <source>
        <dbReference type="EMBL" id="QDU96482.1"/>
    </source>
</evidence>
<reference evidence="2 3" key="1">
    <citation type="submission" date="2019-02" db="EMBL/GenBank/DDBJ databases">
        <title>Deep-cultivation of Planctomycetes and their phenomic and genomic characterization uncovers novel biology.</title>
        <authorList>
            <person name="Wiegand S."/>
            <person name="Jogler M."/>
            <person name="Boedeker C."/>
            <person name="Pinto D."/>
            <person name="Vollmers J."/>
            <person name="Rivas-Marin E."/>
            <person name="Kohn T."/>
            <person name="Peeters S.H."/>
            <person name="Heuer A."/>
            <person name="Rast P."/>
            <person name="Oberbeckmann S."/>
            <person name="Bunk B."/>
            <person name="Jeske O."/>
            <person name="Meyerdierks A."/>
            <person name="Storesund J.E."/>
            <person name="Kallscheuer N."/>
            <person name="Luecker S."/>
            <person name="Lage O.M."/>
            <person name="Pohl T."/>
            <person name="Merkel B.J."/>
            <person name="Hornburger P."/>
            <person name="Mueller R.-W."/>
            <person name="Bruemmer F."/>
            <person name="Labrenz M."/>
            <person name="Spormann A.M."/>
            <person name="Op den Camp H."/>
            <person name="Overmann J."/>
            <person name="Amann R."/>
            <person name="Jetten M.S.M."/>
            <person name="Mascher T."/>
            <person name="Medema M.H."/>
            <person name="Devos D.P."/>
            <person name="Kaster A.-K."/>
            <person name="Ovreas L."/>
            <person name="Rohde M."/>
            <person name="Galperin M.Y."/>
            <person name="Jogler C."/>
        </authorList>
    </citation>
    <scope>NUCLEOTIDE SEQUENCE [LARGE SCALE GENOMIC DNA]</scope>
    <source>
        <strain evidence="2 3">Pla85_3_4</strain>
    </source>
</reference>
<sequence>MAGRYGLLILTLLGGALLEQQAPAQMPPGLPFLLPLGQRTDAPVDLSPADLDFAKKSELELLRAARVLGNEQWETAIETLRNQMEAEGSQLIARDDSVHRPLDKEYELFVPVRELCQRRLAELHTAAPEALRLYRSQVDSLAQRWLKEGLAQRDERLLRRVREQFFISSYGDDAAFWLGEFHLQRGEHTSARACWESISPQLRSPPADDQAVRTAFGDPLWRTLRTVDWKKHGDALLSAVKAPSPAPCWTAYPDTDIPLADVRARLALVSILEGSPDRAALEIDLLNRLHPDAAGRLAGEEGPYAATLQKLLAESREWPTIPAPKVWPTLGGSQTRTAIAAGQVDPGGTPLWSFPLPRESAGSDRLGIGRSRPGESHDGLLSYHPIVVDLPEVGQVVLVPEMTRLFALKLQTGEPAWNAEVDGWPAPFYSTAQAQNQDLSREQAFPDRGRFPYAGAPRFTLNALGDKLIARMGSPLTGIRRDSKGAIDQGEICVFNLAARGQVIKTLPPEEANWSFDGVPVTDGSNLYVVLRHTVREDPKTTLHVAAFDLKTGQRRWRRWVCTAASPGGSHADELTHTLLTLAEGNLYCNTHLGVVAALSASDGALQWATRYRRTSPGANPEENDQHFFRDLAPCVFHKGIVIAAPADCDHLFALDASTGLVLWDTAAHLQSDAVHLLGVSGDTLLASGDNLYWISTLTGQLTAAFPGIARGPGQVGADPPGYGRGVLVDDEIYWPTREQIFVFAQQPHHGAPVLRRRIDLSANLGRAGGEPLNTHSQQGGNLLVVDGVLLIAGPDRLTAYNDTGRPRTYQAPADDQ</sequence>
<feature type="domain" description="Pyrrolo-quinoline quinone repeat" evidence="1">
    <location>
        <begin position="544"/>
        <end position="703"/>
    </location>
</feature>
<dbReference type="InterPro" id="IPR002372">
    <property type="entry name" value="PQQ_rpt_dom"/>
</dbReference>
<proteinExistence type="predicted"/>
<dbReference type="InterPro" id="IPR011047">
    <property type="entry name" value="Quinoprotein_ADH-like_sf"/>
</dbReference>
<dbReference type="OrthoDB" id="244732at2"/>
<dbReference type="KEGG" id="lcre:Pla8534_43030"/>
<dbReference type="PANTHER" id="PTHR34512:SF30">
    <property type="entry name" value="OUTER MEMBRANE PROTEIN ASSEMBLY FACTOR BAMB"/>
    <property type="match status" value="1"/>
</dbReference>
<dbReference type="Proteomes" id="UP000317648">
    <property type="component" value="Chromosome"/>
</dbReference>
<evidence type="ECO:0000313" key="3">
    <source>
        <dbReference type="Proteomes" id="UP000317648"/>
    </source>
</evidence>
<dbReference type="Pfam" id="PF13360">
    <property type="entry name" value="PQQ_2"/>
    <property type="match status" value="1"/>
</dbReference>
<dbReference type="EMBL" id="CP036433">
    <property type="protein sequence ID" value="QDU96482.1"/>
    <property type="molecule type" value="Genomic_DNA"/>
</dbReference>
<organism evidence="2 3">
    <name type="scientific">Lignipirellula cremea</name>
    <dbReference type="NCBI Taxonomy" id="2528010"/>
    <lineage>
        <taxon>Bacteria</taxon>
        <taxon>Pseudomonadati</taxon>
        <taxon>Planctomycetota</taxon>
        <taxon>Planctomycetia</taxon>
        <taxon>Pirellulales</taxon>
        <taxon>Pirellulaceae</taxon>
        <taxon>Lignipirellula</taxon>
    </lineage>
</organism>
<gene>
    <name evidence="2" type="ORF">Pla8534_43030</name>
</gene>
<dbReference type="InterPro" id="IPR015943">
    <property type="entry name" value="WD40/YVTN_repeat-like_dom_sf"/>
</dbReference>
<dbReference type="SMART" id="SM00564">
    <property type="entry name" value="PQQ"/>
    <property type="match status" value="4"/>
</dbReference>
<dbReference type="RefSeq" id="WP_145055108.1">
    <property type="nucleotide sequence ID" value="NZ_CP036433.1"/>
</dbReference>